<dbReference type="Proteomes" id="UP001222434">
    <property type="component" value="Unassembled WGS sequence"/>
</dbReference>
<organism evidence="1 2">
    <name type="scientific">Xenorhabdus bovienii</name>
    <name type="common">Xenorhabdus nematophila subsp. bovienii</name>
    <dbReference type="NCBI Taxonomy" id="40576"/>
    <lineage>
        <taxon>Bacteria</taxon>
        <taxon>Pseudomonadati</taxon>
        <taxon>Pseudomonadota</taxon>
        <taxon>Gammaproteobacteria</taxon>
        <taxon>Enterobacterales</taxon>
        <taxon>Morganellaceae</taxon>
        <taxon>Xenorhabdus</taxon>
    </lineage>
</organism>
<accession>A0AAJ1JCX3</accession>
<dbReference type="AlphaFoldDB" id="A0AAJ1JCX3"/>
<reference evidence="1" key="2">
    <citation type="journal article" date="2022" name="J. Evol. Biol.">
        <title>Pre- and post-association barriers to host switching in sympatric mutualists.</title>
        <authorList>
            <person name="Dinges Z.M."/>
            <person name="Phillips R.K."/>
            <person name="Lively C.M."/>
            <person name="Bashey F."/>
        </authorList>
    </citation>
    <scope>NUCLEOTIDE SEQUENCE</scope>
    <source>
        <strain evidence="1">MC_266_E_2016</strain>
    </source>
</reference>
<proteinExistence type="predicted"/>
<protein>
    <submittedName>
        <fullName evidence="1">Uncharacterized protein</fullName>
    </submittedName>
</protein>
<name>A0AAJ1JCX3_XENBV</name>
<evidence type="ECO:0000313" key="2">
    <source>
        <dbReference type="Proteomes" id="UP001222434"/>
    </source>
</evidence>
<sequence>MGDAVDSISETLKHDYVMATLGRDECFHHLLWAMGDSADLQREKKTIKHSYSEICKQKQLPMLQEKQFDRQFNKLKKEEFGTIVVDAFENRKGWYRFKENMIRGYVRMLAEKNGVELDFQRNFTAGEPTVRHVGIRTSTYRPLTIVEEKSYRLERKEKKEQEESKQKEQNK</sequence>
<reference evidence="1" key="1">
    <citation type="submission" date="2021-08" db="EMBL/GenBank/DDBJ databases">
        <authorList>
            <person name="Papudeshi B."/>
            <person name="Bashey-Visser F."/>
        </authorList>
    </citation>
    <scope>NUCLEOTIDE SEQUENCE</scope>
    <source>
        <strain evidence="1">MC_266_E_2016</strain>
    </source>
</reference>
<dbReference type="EMBL" id="JAILSO010000057">
    <property type="protein sequence ID" value="MDE1479403.1"/>
    <property type="molecule type" value="Genomic_DNA"/>
</dbReference>
<dbReference type="RefSeq" id="WP_274713038.1">
    <property type="nucleotide sequence ID" value="NZ_JAILSO010000057.1"/>
</dbReference>
<gene>
    <name evidence="1" type="ORF">KKJ01_14470</name>
</gene>
<comment type="caution">
    <text evidence="1">The sequence shown here is derived from an EMBL/GenBank/DDBJ whole genome shotgun (WGS) entry which is preliminary data.</text>
</comment>
<evidence type="ECO:0000313" key="1">
    <source>
        <dbReference type="EMBL" id="MDE1479403.1"/>
    </source>
</evidence>